<evidence type="ECO:0000259" key="11">
    <source>
        <dbReference type="PROSITE" id="PS51918"/>
    </source>
</evidence>
<keyword evidence="12" id="KW-0689">Ribosomal protein</keyword>
<dbReference type="InterPro" id="IPR058240">
    <property type="entry name" value="rSAM_sf"/>
</dbReference>
<dbReference type="Gene3D" id="2.40.50.140">
    <property type="entry name" value="Nucleic acid-binding proteins"/>
    <property type="match status" value="1"/>
</dbReference>
<comment type="similarity">
    <text evidence="8">Belongs to the methylthiotransferase family. RimO subfamily.</text>
</comment>
<keyword evidence="1 8" id="KW-0004">4Fe-4S</keyword>
<dbReference type="OrthoDB" id="9805215at2"/>
<evidence type="ECO:0000259" key="9">
    <source>
        <dbReference type="PROSITE" id="PS50926"/>
    </source>
</evidence>
<dbReference type="SMART" id="SM00729">
    <property type="entry name" value="Elp3"/>
    <property type="match status" value="1"/>
</dbReference>
<dbReference type="SFLD" id="SFLDG01082">
    <property type="entry name" value="B12-binding_domain_containing"/>
    <property type="match status" value="1"/>
</dbReference>
<organism evidence="12 13">
    <name type="scientific">Adlercreutzia mucosicola</name>
    <dbReference type="NCBI Taxonomy" id="580026"/>
    <lineage>
        <taxon>Bacteria</taxon>
        <taxon>Bacillati</taxon>
        <taxon>Actinomycetota</taxon>
        <taxon>Coriobacteriia</taxon>
        <taxon>Eggerthellales</taxon>
        <taxon>Eggerthellaceae</taxon>
        <taxon>Adlercreutzia</taxon>
    </lineage>
</organism>
<keyword evidence="5 8" id="KW-0479">Metal-binding</keyword>
<dbReference type="InterPro" id="IPR038135">
    <property type="entry name" value="Methylthiotransferase_N_sf"/>
</dbReference>
<evidence type="ECO:0000259" key="10">
    <source>
        <dbReference type="PROSITE" id="PS51449"/>
    </source>
</evidence>
<dbReference type="FunFam" id="3.80.30.20:FF:000001">
    <property type="entry name" value="tRNA-2-methylthio-N(6)-dimethylallyladenosine synthase 2"/>
    <property type="match status" value="1"/>
</dbReference>
<protein>
    <recommendedName>
        <fullName evidence="8">Ribosomal protein uS12 methylthiotransferase RimO</fullName>
        <shortName evidence="8">uS12 MTTase</shortName>
        <shortName evidence="8">uS12 methylthiotransferase</shortName>
        <ecNumber evidence="8">2.8.4.4</ecNumber>
    </recommendedName>
    <alternativeName>
        <fullName evidence="8">Ribosomal protein uS12 (aspartate-C(3))-methylthiotransferase</fullName>
    </alternativeName>
    <alternativeName>
        <fullName evidence="8">Ribosome maturation factor RimO</fullName>
    </alternativeName>
</protein>
<comment type="cofactor">
    <cofactor evidence="8">
        <name>[4Fe-4S] cluster</name>
        <dbReference type="ChEBI" id="CHEBI:49883"/>
    </cofactor>
    <text evidence="8">Binds 2 [4Fe-4S] clusters. One cluster is coordinated with 3 cysteines and an exchangeable S-adenosyl-L-methionine.</text>
</comment>
<dbReference type="Gene3D" id="3.80.30.20">
    <property type="entry name" value="tm_1862 like domain"/>
    <property type="match status" value="1"/>
</dbReference>
<dbReference type="InterPro" id="IPR006638">
    <property type="entry name" value="Elp3/MiaA/NifB-like_rSAM"/>
</dbReference>
<dbReference type="Pfam" id="PF00919">
    <property type="entry name" value="UPF0004"/>
    <property type="match status" value="1"/>
</dbReference>
<dbReference type="NCBIfam" id="TIGR00089">
    <property type="entry name" value="MiaB/RimO family radical SAM methylthiotransferase"/>
    <property type="match status" value="1"/>
</dbReference>
<dbReference type="PANTHER" id="PTHR43837">
    <property type="entry name" value="RIBOSOMAL PROTEIN S12 METHYLTHIOTRANSFERASE RIMO"/>
    <property type="match status" value="1"/>
</dbReference>
<dbReference type="InterPro" id="IPR023404">
    <property type="entry name" value="rSAM_horseshoe"/>
</dbReference>
<dbReference type="GO" id="GO:0103039">
    <property type="term" value="F:protein methylthiotransferase activity"/>
    <property type="evidence" value="ECO:0007669"/>
    <property type="project" value="UniProtKB-EC"/>
</dbReference>
<dbReference type="HAMAP" id="MF_01865">
    <property type="entry name" value="MTTase_RimO"/>
    <property type="match status" value="1"/>
</dbReference>
<keyword evidence="3 8" id="KW-0808">Transferase</keyword>
<dbReference type="PROSITE" id="PS51449">
    <property type="entry name" value="MTTASE_N"/>
    <property type="match status" value="1"/>
</dbReference>
<dbReference type="NCBIfam" id="TIGR01125">
    <property type="entry name" value="30S ribosomal protein S12 methylthiotransferase RimO"/>
    <property type="match status" value="1"/>
</dbReference>
<dbReference type="EMBL" id="WSRR01000001">
    <property type="protein sequence ID" value="MVX59920.1"/>
    <property type="molecule type" value="Genomic_DNA"/>
</dbReference>
<feature type="domain" description="MTTase N-terminal" evidence="10">
    <location>
        <begin position="16"/>
        <end position="133"/>
    </location>
</feature>
<evidence type="ECO:0000256" key="8">
    <source>
        <dbReference type="HAMAP-Rule" id="MF_01865"/>
    </source>
</evidence>
<feature type="domain" description="TRAM" evidence="9">
    <location>
        <begin position="385"/>
        <end position="446"/>
    </location>
</feature>
<accession>A0A6N8JM81</accession>
<dbReference type="SFLD" id="SFLDF00274">
    <property type="entry name" value="ribosomal_protein_S12_methylth"/>
    <property type="match status" value="1"/>
</dbReference>
<dbReference type="PROSITE" id="PS51918">
    <property type="entry name" value="RADICAL_SAM"/>
    <property type="match status" value="1"/>
</dbReference>
<dbReference type="Gene3D" id="3.40.50.12160">
    <property type="entry name" value="Methylthiotransferase, N-terminal domain"/>
    <property type="match status" value="1"/>
</dbReference>
<name>A0A6N8JM81_9ACTN</name>
<dbReference type="InterPro" id="IPR002792">
    <property type="entry name" value="TRAM_dom"/>
</dbReference>
<dbReference type="SUPFAM" id="SSF102114">
    <property type="entry name" value="Radical SAM enzymes"/>
    <property type="match status" value="1"/>
</dbReference>
<dbReference type="RefSeq" id="WP_160344160.1">
    <property type="nucleotide sequence ID" value="NZ_WSRR01000001.1"/>
</dbReference>
<feature type="binding site" evidence="8">
    <location>
        <position position="173"/>
    </location>
    <ligand>
        <name>[4Fe-4S] cluster</name>
        <dbReference type="ChEBI" id="CHEBI:49883"/>
        <label>2</label>
        <note>4Fe-4S-S-AdoMet</note>
    </ligand>
</feature>
<dbReference type="AlphaFoldDB" id="A0A6N8JM81"/>
<dbReference type="GO" id="GO:0051539">
    <property type="term" value="F:4 iron, 4 sulfur cluster binding"/>
    <property type="evidence" value="ECO:0007669"/>
    <property type="project" value="UniProtKB-UniRule"/>
</dbReference>
<keyword evidence="4 8" id="KW-0949">S-adenosyl-L-methionine</keyword>
<comment type="caution">
    <text evidence="12">The sequence shown here is derived from an EMBL/GenBank/DDBJ whole genome shotgun (WGS) entry which is preliminary data.</text>
</comment>
<dbReference type="SFLD" id="SFLDG01061">
    <property type="entry name" value="methylthiotransferase"/>
    <property type="match status" value="1"/>
</dbReference>
<comment type="catalytic activity">
    <reaction evidence="8">
        <text>L-aspartate(89)-[ribosomal protein uS12]-hydrogen + (sulfur carrier)-SH + AH2 + 2 S-adenosyl-L-methionine = 3-methylsulfanyl-L-aspartate(89)-[ribosomal protein uS12]-hydrogen + (sulfur carrier)-H + 5'-deoxyadenosine + L-methionine + A + S-adenosyl-L-homocysteine + 2 H(+)</text>
        <dbReference type="Rhea" id="RHEA:37087"/>
        <dbReference type="Rhea" id="RHEA-COMP:10460"/>
        <dbReference type="Rhea" id="RHEA-COMP:10461"/>
        <dbReference type="Rhea" id="RHEA-COMP:14737"/>
        <dbReference type="Rhea" id="RHEA-COMP:14739"/>
        <dbReference type="ChEBI" id="CHEBI:13193"/>
        <dbReference type="ChEBI" id="CHEBI:15378"/>
        <dbReference type="ChEBI" id="CHEBI:17319"/>
        <dbReference type="ChEBI" id="CHEBI:17499"/>
        <dbReference type="ChEBI" id="CHEBI:29917"/>
        <dbReference type="ChEBI" id="CHEBI:29961"/>
        <dbReference type="ChEBI" id="CHEBI:57844"/>
        <dbReference type="ChEBI" id="CHEBI:57856"/>
        <dbReference type="ChEBI" id="CHEBI:59789"/>
        <dbReference type="ChEBI" id="CHEBI:64428"/>
        <dbReference type="ChEBI" id="CHEBI:73599"/>
        <dbReference type="EC" id="2.8.4.4"/>
    </reaction>
</comment>
<dbReference type="GO" id="GO:0035600">
    <property type="term" value="P:tRNA methylthiolation"/>
    <property type="evidence" value="ECO:0007669"/>
    <property type="project" value="UniProtKB-ARBA"/>
</dbReference>
<feature type="domain" description="Radical SAM core" evidence="11">
    <location>
        <begin position="152"/>
        <end position="383"/>
    </location>
</feature>
<dbReference type="Pfam" id="PF04055">
    <property type="entry name" value="Radical_SAM"/>
    <property type="match status" value="1"/>
</dbReference>
<dbReference type="CDD" id="cd01335">
    <property type="entry name" value="Radical_SAM"/>
    <property type="match status" value="1"/>
</dbReference>
<dbReference type="GO" id="GO:0046872">
    <property type="term" value="F:metal ion binding"/>
    <property type="evidence" value="ECO:0007669"/>
    <property type="project" value="UniProtKB-KW"/>
</dbReference>
<evidence type="ECO:0000256" key="1">
    <source>
        <dbReference type="ARBA" id="ARBA00022485"/>
    </source>
</evidence>
<keyword evidence="2 8" id="KW-0963">Cytoplasm</keyword>
<dbReference type="InterPro" id="IPR005839">
    <property type="entry name" value="Methylthiotransferase"/>
</dbReference>
<feature type="binding site" evidence="8">
    <location>
        <position position="166"/>
    </location>
    <ligand>
        <name>[4Fe-4S] cluster</name>
        <dbReference type="ChEBI" id="CHEBI:49883"/>
        <label>2</label>
        <note>4Fe-4S-S-AdoMet</note>
    </ligand>
</feature>
<evidence type="ECO:0000256" key="6">
    <source>
        <dbReference type="ARBA" id="ARBA00023004"/>
    </source>
</evidence>
<evidence type="ECO:0000256" key="2">
    <source>
        <dbReference type="ARBA" id="ARBA00022490"/>
    </source>
</evidence>
<dbReference type="GO" id="GO:0035599">
    <property type="term" value="F:aspartic acid methylthiotransferase activity"/>
    <property type="evidence" value="ECO:0007669"/>
    <property type="project" value="TreeGrafter"/>
</dbReference>
<dbReference type="Proteomes" id="UP000463388">
    <property type="component" value="Unassembled WGS sequence"/>
</dbReference>
<dbReference type="PROSITE" id="PS01278">
    <property type="entry name" value="MTTASE_RADICAL"/>
    <property type="match status" value="1"/>
</dbReference>
<dbReference type="SFLD" id="SFLDS00029">
    <property type="entry name" value="Radical_SAM"/>
    <property type="match status" value="1"/>
</dbReference>
<dbReference type="Pfam" id="PF18693">
    <property type="entry name" value="TRAM_2"/>
    <property type="match status" value="1"/>
</dbReference>
<feature type="binding site" evidence="8">
    <location>
        <position position="61"/>
    </location>
    <ligand>
        <name>[4Fe-4S] cluster</name>
        <dbReference type="ChEBI" id="CHEBI:49883"/>
        <label>1</label>
    </ligand>
</feature>
<evidence type="ECO:0000256" key="5">
    <source>
        <dbReference type="ARBA" id="ARBA00022723"/>
    </source>
</evidence>
<proteinExistence type="inferred from homology"/>
<evidence type="ECO:0000256" key="7">
    <source>
        <dbReference type="ARBA" id="ARBA00023014"/>
    </source>
</evidence>
<dbReference type="PROSITE" id="PS50926">
    <property type="entry name" value="TRAM"/>
    <property type="match status" value="1"/>
</dbReference>
<gene>
    <name evidence="8 12" type="primary">rimO</name>
    <name evidence="12" type="ORF">GKZ27_00305</name>
</gene>
<feature type="binding site" evidence="8">
    <location>
        <position position="96"/>
    </location>
    <ligand>
        <name>[4Fe-4S] cluster</name>
        <dbReference type="ChEBI" id="CHEBI:49883"/>
        <label>1</label>
    </ligand>
</feature>
<feature type="binding site" evidence="8">
    <location>
        <position position="25"/>
    </location>
    <ligand>
        <name>[4Fe-4S] cluster</name>
        <dbReference type="ChEBI" id="CHEBI:49883"/>
        <label>1</label>
    </ligand>
</feature>
<dbReference type="InterPro" id="IPR013848">
    <property type="entry name" value="Methylthiotransferase_N"/>
</dbReference>
<dbReference type="PANTHER" id="PTHR43837:SF1">
    <property type="entry name" value="RIBOSOMAL PROTEIN US12 METHYLTHIOTRANSFERASE RIMO"/>
    <property type="match status" value="1"/>
</dbReference>
<dbReference type="EC" id="2.8.4.4" evidence="8"/>
<dbReference type="GO" id="GO:0005829">
    <property type="term" value="C:cytosol"/>
    <property type="evidence" value="ECO:0007669"/>
    <property type="project" value="TreeGrafter"/>
</dbReference>
<dbReference type="InterPro" id="IPR007197">
    <property type="entry name" value="rSAM"/>
</dbReference>
<feature type="binding site" evidence="8">
    <location>
        <position position="170"/>
    </location>
    <ligand>
        <name>[4Fe-4S] cluster</name>
        <dbReference type="ChEBI" id="CHEBI:49883"/>
        <label>2</label>
        <note>4Fe-4S-S-AdoMet</note>
    </ligand>
</feature>
<sequence>MGLSACDGRADGVSAPRISFVTMGCAKNEVDSAAMARALSGAGYAVVEDVEGADVIVINTCSFIQAATEESLEAIFEAARLPRVAAGDAAIVVAGCMPARYGDDLADELEEARAFVPCSKEDDIVAVVEAIVGPVPAAAGETATSAGAPAELARPAFSYVKISDGCDRFCSYCTIPHIRGRYHSFPYEDIRTAVAREVAQGAREIVLIAQDTGRWGQDLPGGRDLAWLVDALAGAFPDTWLRVMYVQPEGVTDALLAVMAARENVCSYLDIPLQHVSEPLLRAMNRPGSAEKFAAAIEHIRALVPDITLRTTLIAGFPGETEGEFEALCDFVAEAPFDYVGVFPYSREEGTAAYDLPDQLDEDEKAERAQILRDVADTACAARVAARIGRSYRVLVEGAEEDGQLYGRAQCQAPEVDGVTFIEAGEISSFVDVVITDTLLYEMEGE</sequence>
<evidence type="ECO:0000256" key="4">
    <source>
        <dbReference type="ARBA" id="ARBA00022691"/>
    </source>
</evidence>
<dbReference type="GO" id="GO:0005840">
    <property type="term" value="C:ribosome"/>
    <property type="evidence" value="ECO:0007669"/>
    <property type="project" value="UniProtKB-KW"/>
</dbReference>
<evidence type="ECO:0000256" key="3">
    <source>
        <dbReference type="ARBA" id="ARBA00022679"/>
    </source>
</evidence>
<dbReference type="InterPro" id="IPR005840">
    <property type="entry name" value="Ribosomal_uS12_MeSTrfase_RimO"/>
</dbReference>
<reference evidence="12 13" key="1">
    <citation type="submission" date="2019-12" db="EMBL/GenBank/DDBJ databases">
        <title>Microbes associate with the intestines of laboratory mice.</title>
        <authorList>
            <person name="Navarre W."/>
            <person name="Wong E."/>
        </authorList>
    </citation>
    <scope>NUCLEOTIDE SEQUENCE [LARGE SCALE GENOMIC DNA]</scope>
    <source>
        <strain evidence="12 13">NM66_B29</strain>
    </source>
</reference>
<keyword evidence="13" id="KW-1185">Reference proteome</keyword>
<evidence type="ECO:0000313" key="13">
    <source>
        <dbReference type="Proteomes" id="UP000463388"/>
    </source>
</evidence>
<keyword evidence="12" id="KW-0687">Ribonucleoprotein</keyword>
<keyword evidence="7 8" id="KW-0411">Iron-sulfur</keyword>
<comment type="subcellular location">
    <subcellularLocation>
        <location evidence="8">Cytoplasm</location>
    </subcellularLocation>
</comment>
<dbReference type="InterPro" id="IPR012340">
    <property type="entry name" value="NA-bd_OB-fold"/>
</dbReference>
<dbReference type="InterPro" id="IPR020612">
    <property type="entry name" value="Methylthiotransferase_CS"/>
</dbReference>
<comment type="function">
    <text evidence="8">Catalyzes the methylthiolation of an aspartic acid residue of ribosomal protein uS12.</text>
</comment>
<evidence type="ECO:0000313" key="12">
    <source>
        <dbReference type="EMBL" id="MVX59920.1"/>
    </source>
</evidence>
<keyword evidence="6 8" id="KW-0408">Iron</keyword>